<gene>
    <name evidence="2" type="ORF">O1Q84_20280</name>
</gene>
<feature type="signal peptide" evidence="1">
    <location>
        <begin position="1"/>
        <end position="19"/>
    </location>
</feature>
<evidence type="ECO:0000313" key="2">
    <source>
        <dbReference type="EMBL" id="WAT93336.1"/>
    </source>
</evidence>
<dbReference type="EMBL" id="CP114195">
    <property type="protein sequence ID" value="WAT93336.1"/>
    <property type="molecule type" value="Genomic_DNA"/>
</dbReference>
<accession>A0AA47JM52</accession>
<dbReference type="AlphaFoldDB" id="A0AA47JM52"/>
<dbReference type="RefSeq" id="WP_108653701.1">
    <property type="nucleotide sequence ID" value="NZ_CP034286.1"/>
</dbReference>
<proteinExistence type="predicted"/>
<sequence length="185" mass="21623">MNKILTVILSLLFIAPTWAQDNTWRKSPELNALIAELKQHYASNDLSDFRHEQMTQVDNLSFFIQYIDKPDTPEYKLLKAYLWGVQQSYINGVNRQIKTNVVPWFCPKGGLKNVSHNAENPTQFIENIIWWSLERDIQLNPKRYQQYEGAAAFGYLSGIIVYGLQTKYPCYDQVPQAHQMKGWVY</sequence>
<evidence type="ECO:0000313" key="3">
    <source>
        <dbReference type="Proteomes" id="UP001156560"/>
    </source>
</evidence>
<dbReference type="Proteomes" id="UP001156560">
    <property type="component" value="Chromosome 2"/>
</dbReference>
<keyword evidence="1" id="KW-0732">Signal</keyword>
<name>A0AA47JM52_VIBPH</name>
<organism evidence="2 3">
    <name type="scientific">Vibrio parahaemolyticus</name>
    <dbReference type="NCBI Taxonomy" id="670"/>
    <lineage>
        <taxon>Bacteria</taxon>
        <taxon>Pseudomonadati</taxon>
        <taxon>Pseudomonadota</taxon>
        <taxon>Gammaproteobacteria</taxon>
        <taxon>Vibrionales</taxon>
        <taxon>Vibrionaceae</taxon>
        <taxon>Vibrio</taxon>
    </lineage>
</organism>
<evidence type="ECO:0000256" key="1">
    <source>
        <dbReference type="SAM" id="SignalP"/>
    </source>
</evidence>
<reference evidence="2" key="1">
    <citation type="submission" date="2022-12" db="EMBL/GenBank/DDBJ databases">
        <title>Vibrio parahaemolyticus become highly virulent by producing novel Tc toxins.</title>
        <authorList>
            <person name="Yang F."/>
            <person name="You Y."/>
            <person name="Lai Q."/>
            <person name="Xu L."/>
            <person name="Li F."/>
        </authorList>
    </citation>
    <scope>NUCLEOTIDE SEQUENCE</scope>
    <source>
        <strain evidence="2">Vp-HL-202005</strain>
    </source>
</reference>
<protein>
    <submittedName>
        <fullName evidence="2">Uncharacterized protein</fullName>
    </submittedName>
</protein>
<feature type="chain" id="PRO_5041391554" evidence="1">
    <location>
        <begin position="20"/>
        <end position="185"/>
    </location>
</feature>